<reference evidence="3" key="1">
    <citation type="submission" date="2017-02" db="EMBL/GenBank/DDBJ databases">
        <authorList>
            <person name="Varghese N."/>
            <person name="Submissions S."/>
        </authorList>
    </citation>
    <scope>NUCLEOTIDE SEQUENCE [LARGE SCALE GENOMIC DNA]</scope>
    <source>
        <strain evidence="3">ATCC 27094</strain>
    </source>
</reference>
<keyword evidence="1" id="KW-1133">Transmembrane helix</keyword>
<dbReference type="RefSeq" id="WP_085935259.1">
    <property type="nucleotide sequence ID" value="NZ_FUWJ01000004.1"/>
</dbReference>
<dbReference type="Proteomes" id="UP000190092">
    <property type="component" value="Unassembled WGS sequence"/>
</dbReference>
<keyword evidence="1" id="KW-0472">Membrane</keyword>
<name>A0A1T4R4V3_9HYPH</name>
<evidence type="ECO:0000313" key="2">
    <source>
        <dbReference type="EMBL" id="SKA10698.1"/>
    </source>
</evidence>
<protein>
    <recommendedName>
        <fullName evidence="4">DUF2333 domain-containing protein</fullName>
    </recommendedName>
</protein>
<evidence type="ECO:0008006" key="4">
    <source>
        <dbReference type="Google" id="ProtNLM"/>
    </source>
</evidence>
<dbReference type="STRING" id="225324.SAMN02745126_03568"/>
<proteinExistence type="predicted"/>
<organism evidence="2 3">
    <name type="scientific">Enhydrobacter aerosaccus</name>
    <dbReference type="NCBI Taxonomy" id="225324"/>
    <lineage>
        <taxon>Bacteria</taxon>
        <taxon>Pseudomonadati</taxon>
        <taxon>Pseudomonadota</taxon>
        <taxon>Alphaproteobacteria</taxon>
        <taxon>Hyphomicrobiales</taxon>
        <taxon>Enhydrobacter</taxon>
    </lineage>
</organism>
<keyword evidence="1" id="KW-0812">Transmembrane</keyword>
<keyword evidence="3" id="KW-1185">Reference proteome</keyword>
<gene>
    <name evidence="2" type="ORF">SAMN02745126_03568</name>
</gene>
<dbReference type="EMBL" id="FUWJ01000004">
    <property type="protein sequence ID" value="SKA10698.1"/>
    <property type="molecule type" value="Genomic_DNA"/>
</dbReference>
<dbReference type="InterPro" id="IPR016936">
    <property type="entry name" value="UCP029693"/>
</dbReference>
<accession>A0A1T4R4V3</accession>
<evidence type="ECO:0000313" key="3">
    <source>
        <dbReference type="Proteomes" id="UP000190092"/>
    </source>
</evidence>
<dbReference type="Pfam" id="PF10095">
    <property type="entry name" value="DUF2333"/>
    <property type="match status" value="2"/>
</dbReference>
<evidence type="ECO:0000256" key="1">
    <source>
        <dbReference type="SAM" id="Phobius"/>
    </source>
</evidence>
<feature type="transmembrane region" description="Helical" evidence="1">
    <location>
        <begin position="50"/>
        <end position="70"/>
    </location>
</feature>
<sequence>MTFEPDPGTGPSPKPSRWRRAWDDLRGFRIKGRASHAAAPSPGRRSAWRWALSILAVFLLLFYPLGGLIIQNIDDDPQFGPQNVASGESRTVAVAADLVTREVDVHQWTPMQPFFMPAAILDNMPNFQRGIMAALGRFSTEMMDQVGRTRGSSQVDRDLDQARGFLNEQPTVWLWQPSVSLMPTTTSAQKYRAGRDRLIAYNKRLAVGQAVFERRADNLQALIDRIANDIGSDSAVIDRHIIEQAGNLFDMQCDDIFYFNKGRLYANFLLLRELGNDFQNVIRDRDLTNAWNQMVETFRVAAELKPWIVWNGWPDALLIPNHLAAQGFYLLRARTQLREISSILQK</sequence>
<dbReference type="AlphaFoldDB" id="A0A1T4R4V3"/>
<dbReference type="OrthoDB" id="7594726at2"/>